<keyword evidence="2" id="KW-1185">Reference proteome</keyword>
<dbReference type="AlphaFoldDB" id="A0A2A5T305"/>
<reference evidence="2" key="1">
    <citation type="submission" date="2017-04" db="EMBL/GenBank/DDBJ databases">
        <title>Genome evolution of the luminous symbionts of deep sea anglerfish.</title>
        <authorList>
            <person name="Hendry T.A."/>
        </authorList>
    </citation>
    <scope>NUCLEOTIDE SEQUENCE [LARGE SCALE GENOMIC DNA]</scope>
</reference>
<evidence type="ECO:0000313" key="1">
    <source>
        <dbReference type="EMBL" id="PCS22498.1"/>
    </source>
</evidence>
<comment type="caution">
    <text evidence="1">The sequence shown here is derived from an EMBL/GenBank/DDBJ whole genome shotgun (WGS) entry which is preliminary data.</text>
</comment>
<organism evidence="1 2">
    <name type="scientific">Candidatus Enterovibrio escicola</name>
    <dbReference type="NCBI Taxonomy" id="1927127"/>
    <lineage>
        <taxon>Bacteria</taxon>
        <taxon>Pseudomonadati</taxon>
        <taxon>Pseudomonadota</taxon>
        <taxon>Gammaproteobacteria</taxon>
        <taxon>Vibrionales</taxon>
        <taxon>Vibrionaceae</taxon>
        <taxon>Enterovibrio</taxon>
    </lineage>
</organism>
<accession>A0A2A5T305</accession>
<dbReference type="Proteomes" id="UP000219020">
    <property type="component" value="Unassembled WGS sequence"/>
</dbReference>
<gene>
    <name evidence="1" type="ORF">BTN49_1907</name>
</gene>
<dbReference type="EMBL" id="NBYY01000018">
    <property type="protein sequence ID" value="PCS22498.1"/>
    <property type="molecule type" value="Genomic_DNA"/>
</dbReference>
<sequence length="37" mass="3887">MGGASTVVRANFPDDASSSQLGPRLFSTLPFYLASII</sequence>
<evidence type="ECO:0000313" key="2">
    <source>
        <dbReference type="Proteomes" id="UP000219020"/>
    </source>
</evidence>
<name>A0A2A5T305_9GAMM</name>
<protein>
    <submittedName>
        <fullName evidence="1">Uncharacterized protein</fullName>
    </submittedName>
</protein>
<proteinExistence type="predicted"/>